<evidence type="ECO:0000256" key="1">
    <source>
        <dbReference type="ARBA" id="ARBA00022741"/>
    </source>
</evidence>
<gene>
    <name evidence="4" type="ORF">BDQ12DRAFT_700494</name>
</gene>
<dbReference type="InterPro" id="IPR039421">
    <property type="entry name" value="Type_1_exporter"/>
</dbReference>
<dbReference type="STRING" id="68775.A0A5C3LZT1"/>
<dbReference type="SUPFAM" id="SSF52540">
    <property type="entry name" value="P-loop containing nucleoside triphosphate hydrolases"/>
    <property type="match status" value="1"/>
</dbReference>
<keyword evidence="5" id="KW-1185">Reference proteome</keyword>
<dbReference type="EMBL" id="ML213634">
    <property type="protein sequence ID" value="TFK34271.1"/>
    <property type="molecule type" value="Genomic_DNA"/>
</dbReference>
<keyword evidence="1" id="KW-0547">Nucleotide-binding</keyword>
<accession>A0A5C3LZT1</accession>
<dbReference type="GO" id="GO:0005524">
    <property type="term" value="F:ATP binding"/>
    <property type="evidence" value="ECO:0007669"/>
    <property type="project" value="UniProtKB-KW"/>
</dbReference>
<dbReference type="GO" id="GO:0015421">
    <property type="term" value="F:ABC-type oligopeptide transporter activity"/>
    <property type="evidence" value="ECO:0007669"/>
    <property type="project" value="TreeGrafter"/>
</dbReference>
<dbReference type="PANTHER" id="PTHR43394">
    <property type="entry name" value="ATP-DEPENDENT PERMEASE MDL1, MITOCHONDRIAL"/>
    <property type="match status" value="1"/>
</dbReference>
<dbReference type="Pfam" id="PF00005">
    <property type="entry name" value="ABC_tran"/>
    <property type="match status" value="1"/>
</dbReference>
<dbReference type="AlphaFoldDB" id="A0A5C3LZT1"/>
<evidence type="ECO:0000313" key="5">
    <source>
        <dbReference type="Proteomes" id="UP000308652"/>
    </source>
</evidence>
<dbReference type="Proteomes" id="UP000308652">
    <property type="component" value="Unassembled WGS sequence"/>
</dbReference>
<evidence type="ECO:0000256" key="2">
    <source>
        <dbReference type="ARBA" id="ARBA00022840"/>
    </source>
</evidence>
<dbReference type="PANTHER" id="PTHR43394:SF1">
    <property type="entry name" value="ATP-BINDING CASSETTE SUB-FAMILY B MEMBER 10, MITOCHONDRIAL"/>
    <property type="match status" value="1"/>
</dbReference>
<dbReference type="PROSITE" id="PS50893">
    <property type="entry name" value="ABC_TRANSPORTER_2"/>
    <property type="match status" value="1"/>
</dbReference>
<dbReference type="InterPro" id="IPR003439">
    <property type="entry name" value="ABC_transporter-like_ATP-bd"/>
</dbReference>
<keyword evidence="4" id="KW-0378">Hydrolase</keyword>
<dbReference type="SMART" id="SM00382">
    <property type="entry name" value="AAA"/>
    <property type="match status" value="1"/>
</dbReference>
<feature type="domain" description="ABC transporter" evidence="3">
    <location>
        <begin position="94"/>
        <end position="363"/>
    </location>
</feature>
<sequence length="373" mass="41011">MKAMKEMTSDEYREDIIRGELGPYILKASIAILQQSSNTLRYSIENVSNSTESFRKGVNTLNSIYATSKIKNLIQDGSCSYPSAERSCESGMALELKNVTFEYPGNKSTSSALRDVSLSIKPGQLVVIVGENGSGKSTIIKILTRLYDPTSGEVHIDGMPSSHYRMADLHHSTAVLSQDNHMYPLSLSENIGLGYVGHVDDASMISRAAELGGASSFISKLEKGIDTFLNPSLEQFAWNLQGKPDHPLSKELNSLEKTVDISGGERQRLVASRAFMRFNSGKVKFVAVDEPSSALDAEGELRLFQNLIDVRAGKTMIFVTHRFGHLTRYADQIICMKEGKVVEMGTHQSLMKADGEYAKLYNIQASAFSNTAQ</sequence>
<evidence type="ECO:0000313" key="4">
    <source>
        <dbReference type="EMBL" id="TFK34271.1"/>
    </source>
</evidence>
<protein>
    <submittedName>
        <fullName evidence="4">P-loop containing nucleoside triphosphate hydrolase protein</fullName>
    </submittedName>
</protein>
<keyword evidence="2" id="KW-0067">ATP-binding</keyword>
<dbReference type="InterPro" id="IPR027417">
    <property type="entry name" value="P-loop_NTPase"/>
</dbReference>
<dbReference type="OrthoDB" id="6500128at2759"/>
<dbReference type="Gene3D" id="3.40.50.300">
    <property type="entry name" value="P-loop containing nucleotide triphosphate hydrolases"/>
    <property type="match status" value="1"/>
</dbReference>
<proteinExistence type="predicted"/>
<dbReference type="GO" id="GO:0016887">
    <property type="term" value="F:ATP hydrolysis activity"/>
    <property type="evidence" value="ECO:0007669"/>
    <property type="project" value="InterPro"/>
</dbReference>
<organism evidence="4 5">
    <name type="scientific">Crucibulum laeve</name>
    <dbReference type="NCBI Taxonomy" id="68775"/>
    <lineage>
        <taxon>Eukaryota</taxon>
        <taxon>Fungi</taxon>
        <taxon>Dikarya</taxon>
        <taxon>Basidiomycota</taxon>
        <taxon>Agaricomycotina</taxon>
        <taxon>Agaricomycetes</taxon>
        <taxon>Agaricomycetidae</taxon>
        <taxon>Agaricales</taxon>
        <taxon>Agaricineae</taxon>
        <taxon>Nidulariaceae</taxon>
        <taxon>Crucibulum</taxon>
    </lineage>
</organism>
<reference evidence="4 5" key="1">
    <citation type="journal article" date="2019" name="Nat. Ecol. Evol.">
        <title>Megaphylogeny resolves global patterns of mushroom evolution.</title>
        <authorList>
            <person name="Varga T."/>
            <person name="Krizsan K."/>
            <person name="Foldi C."/>
            <person name="Dima B."/>
            <person name="Sanchez-Garcia M."/>
            <person name="Sanchez-Ramirez S."/>
            <person name="Szollosi G.J."/>
            <person name="Szarkandi J.G."/>
            <person name="Papp V."/>
            <person name="Albert L."/>
            <person name="Andreopoulos W."/>
            <person name="Angelini C."/>
            <person name="Antonin V."/>
            <person name="Barry K.W."/>
            <person name="Bougher N.L."/>
            <person name="Buchanan P."/>
            <person name="Buyck B."/>
            <person name="Bense V."/>
            <person name="Catcheside P."/>
            <person name="Chovatia M."/>
            <person name="Cooper J."/>
            <person name="Damon W."/>
            <person name="Desjardin D."/>
            <person name="Finy P."/>
            <person name="Geml J."/>
            <person name="Haridas S."/>
            <person name="Hughes K."/>
            <person name="Justo A."/>
            <person name="Karasinski D."/>
            <person name="Kautmanova I."/>
            <person name="Kiss B."/>
            <person name="Kocsube S."/>
            <person name="Kotiranta H."/>
            <person name="LaButti K.M."/>
            <person name="Lechner B.E."/>
            <person name="Liimatainen K."/>
            <person name="Lipzen A."/>
            <person name="Lukacs Z."/>
            <person name="Mihaltcheva S."/>
            <person name="Morgado L.N."/>
            <person name="Niskanen T."/>
            <person name="Noordeloos M.E."/>
            <person name="Ohm R.A."/>
            <person name="Ortiz-Santana B."/>
            <person name="Ovrebo C."/>
            <person name="Racz N."/>
            <person name="Riley R."/>
            <person name="Savchenko A."/>
            <person name="Shiryaev A."/>
            <person name="Soop K."/>
            <person name="Spirin V."/>
            <person name="Szebenyi C."/>
            <person name="Tomsovsky M."/>
            <person name="Tulloss R.E."/>
            <person name="Uehling J."/>
            <person name="Grigoriev I.V."/>
            <person name="Vagvolgyi C."/>
            <person name="Papp T."/>
            <person name="Martin F.M."/>
            <person name="Miettinen O."/>
            <person name="Hibbett D.S."/>
            <person name="Nagy L.G."/>
        </authorList>
    </citation>
    <scope>NUCLEOTIDE SEQUENCE [LARGE SCALE GENOMIC DNA]</scope>
    <source>
        <strain evidence="4 5">CBS 166.37</strain>
    </source>
</reference>
<name>A0A5C3LZT1_9AGAR</name>
<evidence type="ECO:0000259" key="3">
    <source>
        <dbReference type="PROSITE" id="PS50893"/>
    </source>
</evidence>
<dbReference type="InterPro" id="IPR003593">
    <property type="entry name" value="AAA+_ATPase"/>
</dbReference>